<dbReference type="EMBL" id="JAUFPN010000206">
    <property type="protein sequence ID" value="MDN3568382.1"/>
    <property type="molecule type" value="Genomic_DNA"/>
</dbReference>
<feature type="domain" description="Serine aminopeptidase S33" evidence="2">
    <location>
        <begin position="68"/>
        <end position="305"/>
    </location>
</feature>
<protein>
    <submittedName>
        <fullName evidence="3">Alpha/beta fold hydrolase</fullName>
    </submittedName>
</protein>
<dbReference type="InterPro" id="IPR000073">
    <property type="entry name" value="AB_hydrolase_1"/>
</dbReference>
<reference evidence="4" key="1">
    <citation type="journal article" date="2019" name="Int. J. Syst. Evol. Microbiol.">
        <title>The Global Catalogue of Microorganisms (GCM) 10K type strain sequencing project: providing services to taxonomists for standard genome sequencing and annotation.</title>
        <authorList>
            <consortium name="The Broad Institute Genomics Platform"/>
            <consortium name="The Broad Institute Genome Sequencing Center for Infectious Disease"/>
            <person name="Wu L."/>
            <person name="Ma J."/>
        </authorList>
    </citation>
    <scope>NUCLEOTIDE SEQUENCE [LARGE SCALE GENOMIC DNA]</scope>
    <source>
        <strain evidence="4">CECT 7131</strain>
    </source>
</reference>
<feature type="chain" id="PRO_5046942083" evidence="1">
    <location>
        <begin position="36"/>
        <end position="346"/>
    </location>
</feature>
<keyword evidence="3" id="KW-0378">Hydrolase</keyword>
<dbReference type="PRINTS" id="PR00111">
    <property type="entry name" value="ABHYDROLASE"/>
</dbReference>
<evidence type="ECO:0000259" key="2">
    <source>
        <dbReference type="Pfam" id="PF12146"/>
    </source>
</evidence>
<keyword evidence="4" id="KW-1185">Reference proteome</keyword>
<sequence>MRDGAGAPVTPRPLSRRGCAAALLALAGCTPVVMPAGPALAPTAIATDAFVMPDGARLPYRSWLPPERPRAIILAIHGFGDYSRNSLDIPAPLFLAQGIGVYAYDQRGFGAAPNRGYWPGAETLAADATAAARSLRGRHPGIPLILLGESMGAAVALVASAAAEPPPVDGYVLMAPGIRGRATMSDFSKRVLEFAARAIPAVGFSGSAPGFTPTDNDAAMRRWAEDPLTTKSFRVDAVYGLINLMDAALAAAAGFRGRVLILYGGHDRIVPAAAIRGLLQVLPATGSRHFAFYPEGYHLLLRDQQRSLVGADIAAWILAPGAALPSDAEAAGQQWLHEAPAAARTP</sequence>
<gene>
    <name evidence="3" type="ORF">QWZ14_28720</name>
</gene>
<dbReference type="RefSeq" id="WP_290320495.1">
    <property type="nucleotide sequence ID" value="NZ_JAUFPN010000206.1"/>
</dbReference>
<dbReference type="Gene3D" id="3.40.50.1820">
    <property type="entry name" value="alpha/beta hydrolase"/>
    <property type="match status" value="1"/>
</dbReference>
<dbReference type="InterPro" id="IPR022742">
    <property type="entry name" value="Hydrolase_4"/>
</dbReference>
<evidence type="ECO:0000256" key="1">
    <source>
        <dbReference type="SAM" id="SignalP"/>
    </source>
</evidence>
<keyword evidence="1" id="KW-0732">Signal</keyword>
<dbReference type="PROSITE" id="PS51257">
    <property type="entry name" value="PROKAR_LIPOPROTEIN"/>
    <property type="match status" value="1"/>
</dbReference>
<dbReference type="Proteomes" id="UP001529369">
    <property type="component" value="Unassembled WGS sequence"/>
</dbReference>
<comment type="caution">
    <text evidence="3">The sequence shown here is derived from an EMBL/GenBank/DDBJ whole genome shotgun (WGS) entry which is preliminary data.</text>
</comment>
<dbReference type="InterPro" id="IPR051044">
    <property type="entry name" value="MAG_DAG_Lipase"/>
</dbReference>
<dbReference type="GO" id="GO:0016787">
    <property type="term" value="F:hydrolase activity"/>
    <property type="evidence" value="ECO:0007669"/>
    <property type="project" value="UniProtKB-KW"/>
</dbReference>
<evidence type="ECO:0000313" key="4">
    <source>
        <dbReference type="Proteomes" id="UP001529369"/>
    </source>
</evidence>
<organism evidence="3 4">
    <name type="scientific">Paeniroseomonas aquatica</name>
    <dbReference type="NCBI Taxonomy" id="373043"/>
    <lineage>
        <taxon>Bacteria</taxon>
        <taxon>Pseudomonadati</taxon>
        <taxon>Pseudomonadota</taxon>
        <taxon>Alphaproteobacteria</taxon>
        <taxon>Acetobacterales</taxon>
        <taxon>Acetobacteraceae</taxon>
        <taxon>Paeniroseomonas</taxon>
    </lineage>
</organism>
<accession>A0ABT8AEY4</accession>
<feature type="signal peptide" evidence="1">
    <location>
        <begin position="1"/>
        <end position="35"/>
    </location>
</feature>
<proteinExistence type="predicted"/>
<dbReference type="SUPFAM" id="SSF53474">
    <property type="entry name" value="alpha/beta-Hydrolases"/>
    <property type="match status" value="1"/>
</dbReference>
<name>A0ABT8AEY4_9PROT</name>
<evidence type="ECO:0000313" key="3">
    <source>
        <dbReference type="EMBL" id="MDN3568382.1"/>
    </source>
</evidence>
<dbReference type="PANTHER" id="PTHR11614">
    <property type="entry name" value="PHOSPHOLIPASE-RELATED"/>
    <property type="match status" value="1"/>
</dbReference>
<dbReference type="Pfam" id="PF12146">
    <property type="entry name" value="Hydrolase_4"/>
    <property type="match status" value="1"/>
</dbReference>
<dbReference type="InterPro" id="IPR029058">
    <property type="entry name" value="AB_hydrolase_fold"/>
</dbReference>